<feature type="region of interest" description="Disordered" evidence="1">
    <location>
        <begin position="1"/>
        <end position="20"/>
    </location>
</feature>
<keyword evidence="2" id="KW-1133">Transmembrane helix</keyword>
<reference evidence="3" key="1">
    <citation type="submission" date="2020-09" db="EMBL/GenBank/DDBJ databases">
        <authorList>
            <person name="Kikuchi T."/>
        </authorList>
    </citation>
    <scope>NUCLEOTIDE SEQUENCE</scope>
    <source>
        <strain evidence="3">SH1</strain>
    </source>
</reference>
<feature type="transmembrane region" description="Helical" evidence="2">
    <location>
        <begin position="56"/>
        <end position="74"/>
    </location>
</feature>
<feature type="transmembrane region" description="Helical" evidence="2">
    <location>
        <begin position="89"/>
        <end position="107"/>
    </location>
</feature>
<keyword evidence="4" id="KW-1185">Reference proteome</keyword>
<evidence type="ECO:0000313" key="3">
    <source>
        <dbReference type="EMBL" id="CAD5205508.1"/>
    </source>
</evidence>
<dbReference type="Proteomes" id="UP000614601">
    <property type="component" value="Unassembled WGS sequence"/>
</dbReference>
<keyword evidence="2" id="KW-0472">Membrane</keyword>
<sequence>MESGPSHGASTPQVAPQTAGRLGLTPEQLKWLMTKLSSDDEKDLSKTMRDCTSEMTATRGFPFAIGTMVSMWIVRNRLPEKYWIGPKSAWAFYTLIGLGSLTAANLLSMNTCADRVRPKLAALYEKYNEIADGHGAPQDRYSQLREQNRRGGPTLRSMLDDQKAASAEYEEIKKKNDRYHWDETAPLLSGTPTTSVPIAGKSTALRGDSPESGTSYGDKDFS</sequence>
<protein>
    <recommendedName>
        <fullName evidence="5">OCIA domain-containing protein</fullName>
    </recommendedName>
</protein>
<evidence type="ECO:0000256" key="2">
    <source>
        <dbReference type="SAM" id="Phobius"/>
    </source>
</evidence>
<organism evidence="3 4">
    <name type="scientific">Bursaphelenchus okinawaensis</name>
    <dbReference type="NCBI Taxonomy" id="465554"/>
    <lineage>
        <taxon>Eukaryota</taxon>
        <taxon>Metazoa</taxon>
        <taxon>Ecdysozoa</taxon>
        <taxon>Nematoda</taxon>
        <taxon>Chromadorea</taxon>
        <taxon>Rhabditida</taxon>
        <taxon>Tylenchina</taxon>
        <taxon>Tylenchomorpha</taxon>
        <taxon>Aphelenchoidea</taxon>
        <taxon>Aphelenchoididae</taxon>
        <taxon>Bursaphelenchus</taxon>
    </lineage>
</organism>
<feature type="region of interest" description="Disordered" evidence="1">
    <location>
        <begin position="183"/>
        <end position="222"/>
    </location>
</feature>
<keyword evidence="2" id="KW-0812">Transmembrane</keyword>
<evidence type="ECO:0008006" key="5">
    <source>
        <dbReference type="Google" id="ProtNLM"/>
    </source>
</evidence>
<name>A0A811JQS2_9BILA</name>
<accession>A0A811JQS2</accession>
<comment type="caution">
    <text evidence="3">The sequence shown here is derived from an EMBL/GenBank/DDBJ whole genome shotgun (WGS) entry which is preliminary data.</text>
</comment>
<proteinExistence type="predicted"/>
<dbReference type="Proteomes" id="UP000783686">
    <property type="component" value="Unassembled WGS sequence"/>
</dbReference>
<dbReference type="EMBL" id="CAJFDH010000001">
    <property type="protein sequence ID" value="CAD5205508.1"/>
    <property type="molecule type" value="Genomic_DNA"/>
</dbReference>
<gene>
    <name evidence="3" type="ORF">BOKJ2_LOCUS192</name>
</gene>
<evidence type="ECO:0000313" key="4">
    <source>
        <dbReference type="Proteomes" id="UP000614601"/>
    </source>
</evidence>
<dbReference type="EMBL" id="CAJFCW020000001">
    <property type="protein sequence ID" value="CAG9077765.1"/>
    <property type="molecule type" value="Genomic_DNA"/>
</dbReference>
<dbReference type="AlphaFoldDB" id="A0A811JQS2"/>
<dbReference type="OrthoDB" id="5805121at2759"/>
<evidence type="ECO:0000256" key="1">
    <source>
        <dbReference type="SAM" id="MobiDB-lite"/>
    </source>
</evidence>